<dbReference type="STRING" id="7232.A0A484BX91"/>
<evidence type="ECO:0000313" key="3">
    <source>
        <dbReference type="Proteomes" id="UP000295192"/>
    </source>
</evidence>
<dbReference type="OrthoDB" id="8005241at2759"/>
<feature type="coiled-coil region" evidence="1">
    <location>
        <begin position="117"/>
        <end position="144"/>
    </location>
</feature>
<reference evidence="2 3" key="1">
    <citation type="journal article" date="2019" name="J. Hered.">
        <title>An Improved Genome Assembly for Drosophila navojoa, the Basal Species in the mojavensis Cluster.</title>
        <authorList>
            <person name="Vanderlinde T."/>
            <person name="Dupim E.G."/>
            <person name="Nazario-Yepiz N.O."/>
            <person name="Carvalho A.B."/>
        </authorList>
    </citation>
    <scope>NUCLEOTIDE SEQUENCE [LARGE SCALE GENOMIC DNA]</scope>
    <source>
        <strain evidence="2">Navoj_Jal97</strain>
        <tissue evidence="2">Whole organism</tissue>
    </source>
</reference>
<sequence length="151" mass="17150">MSGIIDDVLEGLVRARESMVKQGIKIGEIMEKSNNTLLQVEEQASMTPPLKENAEPQSLYNLNADCELALTKILEQFQQLMQQIVNVDSKSDNQNALDCYLATRQRVENLRSSSRKLVALHDTIAQLKLNVQEQQELIKEENTDSDNDNYQ</sequence>
<proteinExistence type="predicted"/>
<keyword evidence="1" id="KW-0175">Coiled coil</keyword>
<comment type="caution">
    <text evidence="2">The sequence shown here is derived from an EMBL/GenBank/DDBJ whole genome shotgun (WGS) entry which is preliminary data.</text>
</comment>
<dbReference type="Proteomes" id="UP000295192">
    <property type="component" value="Unassembled WGS sequence"/>
</dbReference>
<protein>
    <submittedName>
        <fullName evidence="2">Uncharacterized protein</fullName>
    </submittedName>
</protein>
<keyword evidence="3" id="KW-1185">Reference proteome</keyword>
<organism evidence="2 3">
    <name type="scientific">Drosophila navojoa</name>
    <name type="common">Fruit fly</name>
    <dbReference type="NCBI Taxonomy" id="7232"/>
    <lineage>
        <taxon>Eukaryota</taxon>
        <taxon>Metazoa</taxon>
        <taxon>Ecdysozoa</taxon>
        <taxon>Arthropoda</taxon>
        <taxon>Hexapoda</taxon>
        <taxon>Insecta</taxon>
        <taxon>Pterygota</taxon>
        <taxon>Neoptera</taxon>
        <taxon>Endopterygota</taxon>
        <taxon>Diptera</taxon>
        <taxon>Brachycera</taxon>
        <taxon>Muscomorpha</taxon>
        <taxon>Ephydroidea</taxon>
        <taxon>Drosophilidae</taxon>
        <taxon>Drosophila</taxon>
    </lineage>
</organism>
<gene>
    <name evidence="2" type="ORF">AWZ03_000855</name>
</gene>
<evidence type="ECO:0000313" key="2">
    <source>
        <dbReference type="EMBL" id="TDG52622.1"/>
    </source>
</evidence>
<accession>A0A484BX91</accession>
<dbReference type="KEGG" id="dnv:108652243"/>
<name>A0A484BX91_DRONA</name>
<evidence type="ECO:0000256" key="1">
    <source>
        <dbReference type="SAM" id="Coils"/>
    </source>
</evidence>
<dbReference type="EMBL" id="LSRL02000003">
    <property type="protein sequence ID" value="TDG52622.1"/>
    <property type="molecule type" value="Genomic_DNA"/>
</dbReference>
<dbReference type="OMA" id="YRHRVEH"/>
<dbReference type="AlphaFoldDB" id="A0A484BX91"/>